<evidence type="ECO:0000313" key="1">
    <source>
        <dbReference type="EMBL" id="VEL07175.1"/>
    </source>
</evidence>
<comment type="caution">
    <text evidence="1">The sequence shown here is derived from an EMBL/GenBank/DDBJ whole genome shotgun (WGS) entry which is preliminary data.</text>
</comment>
<proteinExistence type="predicted"/>
<reference evidence="1" key="1">
    <citation type="submission" date="2018-11" db="EMBL/GenBank/DDBJ databases">
        <authorList>
            <consortium name="Pathogen Informatics"/>
        </authorList>
    </citation>
    <scope>NUCLEOTIDE SEQUENCE</scope>
</reference>
<dbReference type="AlphaFoldDB" id="A0A3S4ZBA8"/>
<keyword evidence="2" id="KW-1185">Reference proteome</keyword>
<protein>
    <submittedName>
        <fullName evidence="1">Uncharacterized protein</fullName>
    </submittedName>
</protein>
<name>A0A3S4ZBA8_9PLAT</name>
<feature type="non-terminal residue" evidence="1">
    <location>
        <position position="781"/>
    </location>
</feature>
<organism evidence="1 2">
    <name type="scientific">Protopolystoma xenopodis</name>
    <dbReference type="NCBI Taxonomy" id="117903"/>
    <lineage>
        <taxon>Eukaryota</taxon>
        <taxon>Metazoa</taxon>
        <taxon>Spiralia</taxon>
        <taxon>Lophotrochozoa</taxon>
        <taxon>Platyhelminthes</taxon>
        <taxon>Monogenea</taxon>
        <taxon>Polyopisthocotylea</taxon>
        <taxon>Polystomatidea</taxon>
        <taxon>Polystomatidae</taxon>
        <taxon>Protopolystoma</taxon>
    </lineage>
</organism>
<accession>A0A3S4ZBA8</accession>
<sequence>PLPSTILIETLEPKIHDSREASSFLSVNWQIVLAALASPDWRSWLIWLHRSTSTFAATAFVSSPSVCQTSAFDLNTCPADHLAAIQHELVTHLLFHLHHPRCQPSSSFVPLPPSSDRMAAVRMETDFEFTKDKDCVQVTSGDNLQFAVSYSEPYTYPIEATNDLSSTDYHRLLPSIHGLAIACLFRTPSPDFLISSSLCSHSVTKFSACDSSHLPQAYRNPFHSGCEVMEEPKTSINPHDSEELWDPLSILFGVAFSWDLIVRAERLPRAVSYSIITTRQHFIIALLKRLRLLISKLQNGNNSTTYGDGKLVHSTISRDLLLLLHMMNLVYIAAGLPVNSSPTHTKFLPPGSYFQIQEQQPQPINGIHMLGSYPLSLNFSSPSGPIFVPLFSSIRDQYLLEPNKSHKSGAATLTNCRRAVNNHAIPKASYQHIYHSSGNISNMAGLIANGALGLVQSLLRIETGSLLTSDHRSIWPELSQAAQQTLLLALLSAAASAPNYGALGFNILGGRSLDKNLFDTSSKNISETLTQPLPTTILSLSRRSCNISQSIMWLHLVDLLYCLQAKPWASWLFISSILASKVPRFKESVCFNSLAVSPDLLASVASSVSLDLSITFFRTVPLHLIPPLSIPISGRLSTWVEQLLARLFNCLSAISGTVDQLIYRITLGQSGFLIDAKGDPLSVDALIKDERPSENLLNAQQITTIHLKTLWARYTEMILAFRLLSLLLPRTPPRQDIGLSLWRLLDTSVQLHLSAALSSEHIKPSSAYVETSEQGKVNRII</sequence>
<dbReference type="EMBL" id="CAAALY010001184">
    <property type="protein sequence ID" value="VEL07175.1"/>
    <property type="molecule type" value="Genomic_DNA"/>
</dbReference>
<evidence type="ECO:0000313" key="2">
    <source>
        <dbReference type="Proteomes" id="UP000784294"/>
    </source>
</evidence>
<dbReference type="Proteomes" id="UP000784294">
    <property type="component" value="Unassembled WGS sequence"/>
</dbReference>
<gene>
    <name evidence="1" type="ORF">PXEA_LOCUS615</name>
</gene>